<dbReference type="Pfam" id="PF14771">
    <property type="entry name" value="DUF4476"/>
    <property type="match status" value="1"/>
</dbReference>
<dbReference type="RefSeq" id="WP_089319738.1">
    <property type="nucleotide sequence ID" value="NZ_FZOQ01000012.1"/>
</dbReference>
<keyword evidence="4" id="KW-1185">Reference proteome</keyword>
<dbReference type="Proteomes" id="UP000198432">
    <property type="component" value="Unassembled WGS sequence"/>
</dbReference>
<feature type="domain" description="DUF4476" evidence="2">
    <location>
        <begin position="154"/>
        <end position="242"/>
    </location>
</feature>
<dbReference type="EMBL" id="FZOQ01000012">
    <property type="protein sequence ID" value="SNS72189.1"/>
    <property type="molecule type" value="Genomic_DNA"/>
</dbReference>
<evidence type="ECO:0000313" key="4">
    <source>
        <dbReference type="Proteomes" id="UP000198432"/>
    </source>
</evidence>
<dbReference type="OrthoDB" id="877750at2"/>
<sequence length="247" mass="28763">MKKLLLPLLLVLLVVPAFAQAAVLTFTAERGEVFQIQLDDRTVNPIASNFVRIASVRPGGHYVEVKVRTRHGIYRMGQKIVVPEGVEASYLVRTAGRSGKAYLRLIKQVPLAPPVVASPLPRYPDRYEDHQEPYRQPVRPRYDNDYSNNCSKLMTEQELDRLVQTMGSRDFESTKLSIARDAVRHGSILADDLKRILQQFEYESTQIEFAKYAYDYLCDREHFYYIYDLFQFDSSVRELEEYTDRRR</sequence>
<dbReference type="InterPro" id="IPR028011">
    <property type="entry name" value="DUF4476"/>
</dbReference>
<evidence type="ECO:0000256" key="1">
    <source>
        <dbReference type="SAM" id="SignalP"/>
    </source>
</evidence>
<feature type="signal peptide" evidence="1">
    <location>
        <begin position="1"/>
        <end position="21"/>
    </location>
</feature>
<protein>
    <recommendedName>
        <fullName evidence="2">DUF4476 domain-containing protein</fullName>
    </recommendedName>
</protein>
<keyword evidence="1" id="KW-0732">Signal</keyword>
<feature type="chain" id="PRO_5012037325" description="DUF4476 domain-containing protein" evidence="1">
    <location>
        <begin position="22"/>
        <end position="247"/>
    </location>
</feature>
<name>A0A239GSJ9_9BACT</name>
<accession>A0A239GSJ9</accession>
<reference evidence="4" key="1">
    <citation type="submission" date="2017-06" db="EMBL/GenBank/DDBJ databases">
        <authorList>
            <person name="Varghese N."/>
            <person name="Submissions S."/>
        </authorList>
    </citation>
    <scope>NUCLEOTIDE SEQUENCE [LARGE SCALE GENOMIC DNA]</scope>
    <source>
        <strain evidence="4">NKM1</strain>
    </source>
</reference>
<proteinExistence type="predicted"/>
<dbReference type="AlphaFoldDB" id="A0A239GSJ9"/>
<organism evidence="3 4">
    <name type="scientific">Pontibacter ummariensis</name>
    <dbReference type="NCBI Taxonomy" id="1610492"/>
    <lineage>
        <taxon>Bacteria</taxon>
        <taxon>Pseudomonadati</taxon>
        <taxon>Bacteroidota</taxon>
        <taxon>Cytophagia</taxon>
        <taxon>Cytophagales</taxon>
        <taxon>Hymenobacteraceae</taxon>
        <taxon>Pontibacter</taxon>
    </lineage>
</organism>
<evidence type="ECO:0000313" key="3">
    <source>
        <dbReference type="EMBL" id="SNS72189.1"/>
    </source>
</evidence>
<evidence type="ECO:0000259" key="2">
    <source>
        <dbReference type="Pfam" id="PF14771"/>
    </source>
</evidence>
<gene>
    <name evidence="3" type="ORF">SAMN06296052_1129</name>
</gene>